<dbReference type="RefSeq" id="WP_160599436.1">
    <property type="nucleotide sequence ID" value="NZ_WTYU01000001.1"/>
</dbReference>
<dbReference type="Proteomes" id="UP000473531">
    <property type="component" value="Unassembled WGS sequence"/>
</dbReference>
<sequence length="423" mass="46665">MNKSDTIAVIGLGYVGLPLAVEFGKLRPVVGFDINEARVDALRHGHDRTLEVPEDELRSAAHLSFTTDPADLSAATIYIVTVPTPIDNAKRPDLTPLLKASETLGKVLKRGDIVIYESTVYPGATEEDCVPVLERISGLTFNQDFFAGYSPERINPGDKTHRLPDIRKVTSGSTPEVAERVDQLYASIITAGTYKAESIRVAEAAKVIENTQRDLNIALINELAIIFNKMGIDTDAVLKAAGTKWNFLPFRPGLVGGHCIGVDPYYLTYKAEAIGYHPQVILAGRRINDGMSAFVASQLIKAMLKSRIQVEGARVLILGLAFKENCPDLRNTRVIDLIKEIKEYGVTVDVHDPWVDGQEAQSEYGLQLTSSPDEEVYDGIILAVAHDQYCSDSIEIIRGYGRHPHVFFDLKSVFKKEESDIRL</sequence>
<feature type="domain" description="UDP-glucose/GDP-mannose dehydrogenase C-terminal" evidence="5">
    <location>
        <begin position="316"/>
        <end position="416"/>
    </location>
</feature>
<dbReference type="AlphaFoldDB" id="A0A6L7GBI4"/>
<keyword evidence="2" id="KW-0560">Oxidoreductase</keyword>
<dbReference type="SUPFAM" id="SSF51735">
    <property type="entry name" value="NAD(P)-binding Rossmann-fold domains"/>
    <property type="match status" value="1"/>
</dbReference>
<dbReference type="InterPro" id="IPR001732">
    <property type="entry name" value="UDP-Glc/GDP-Man_DH_N"/>
</dbReference>
<proteinExistence type="inferred from homology"/>
<dbReference type="GO" id="GO:0000271">
    <property type="term" value="P:polysaccharide biosynthetic process"/>
    <property type="evidence" value="ECO:0007669"/>
    <property type="project" value="InterPro"/>
</dbReference>
<name>A0A6L7GBI4_9SPHN</name>
<dbReference type="GO" id="GO:0016628">
    <property type="term" value="F:oxidoreductase activity, acting on the CH-CH group of donors, NAD or NADP as acceptor"/>
    <property type="evidence" value="ECO:0007669"/>
    <property type="project" value="InterPro"/>
</dbReference>
<evidence type="ECO:0000256" key="2">
    <source>
        <dbReference type="ARBA" id="ARBA00023002"/>
    </source>
</evidence>
<evidence type="ECO:0000256" key="4">
    <source>
        <dbReference type="PIRNR" id="PIRNR000124"/>
    </source>
</evidence>
<dbReference type="InterPro" id="IPR014027">
    <property type="entry name" value="UDP-Glc/GDP-Man_DH_C"/>
</dbReference>
<keyword evidence="7" id="KW-1185">Reference proteome</keyword>
<dbReference type="Pfam" id="PF03720">
    <property type="entry name" value="UDPG_MGDP_dh_C"/>
    <property type="match status" value="1"/>
</dbReference>
<evidence type="ECO:0000256" key="3">
    <source>
        <dbReference type="ARBA" id="ARBA00023027"/>
    </source>
</evidence>
<dbReference type="NCBIfam" id="NF011729">
    <property type="entry name" value="PRK15182.1"/>
    <property type="match status" value="1"/>
</dbReference>
<dbReference type="OrthoDB" id="9803238at2"/>
<dbReference type="Pfam" id="PF00984">
    <property type="entry name" value="UDPG_MGDP_dh"/>
    <property type="match status" value="1"/>
</dbReference>
<evidence type="ECO:0000313" key="6">
    <source>
        <dbReference type="EMBL" id="MXP13329.1"/>
    </source>
</evidence>
<dbReference type="GO" id="GO:0016616">
    <property type="term" value="F:oxidoreductase activity, acting on the CH-OH group of donors, NAD or NADP as acceptor"/>
    <property type="evidence" value="ECO:0007669"/>
    <property type="project" value="InterPro"/>
</dbReference>
<dbReference type="SUPFAM" id="SSF48179">
    <property type="entry name" value="6-phosphogluconate dehydrogenase C-terminal domain-like"/>
    <property type="match status" value="1"/>
</dbReference>
<dbReference type="InterPro" id="IPR014026">
    <property type="entry name" value="UDP-Glc/GDP-Man_DH_dimer"/>
</dbReference>
<dbReference type="Pfam" id="PF03721">
    <property type="entry name" value="UDPG_MGDP_dh_N"/>
    <property type="match status" value="1"/>
</dbReference>
<evidence type="ECO:0000256" key="1">
    <source>
        <dbReference type="ARBA" id="ARBA00006601"/>
    </source>
</evidence>
<comment type="similarity">
    <text evidence="1 4">Belongs to the UDP-glucose/GDP-mannose dehydrogenase family.</text>
</comment>
<comment type="caution">
    <text evidence="6">The sequence shown here is derived from an EMBL/GenBank/DDBJ whole genome shotgun (WGS) entry which is preliminary data.</text>
</comment>
<dbReference type="InterPro" id="IPR028359">
    <property type="entry name" value="UDP_ManNAc/GlcNAc_DH"/>
</dbReference>
<protein>
    <submittedName>
        <fullName evidence="6">Vi polysaccharide biosynthesis UDP-N-acetylglucosamine C-6 dehydrogenase TviB</fullName>
    </submittedName>
</protein>
<dbReference type="PANTHER" id="PTHR43491:SF2">
    <property type="entry name" value="UDP-N-ACETYL-D-MANNOSAMINE DEHYDROGENASE"/>
    <property type="match status" value="1"/>
</dbReference>
<accession>A0A6L7GBI4</accession>
<reference evidence="6 7" key="1">
    <citation type="submission" date="2019-12" db="EMBL/GenBank/DDBJ databases">
        <title>Genomic-based taxomic classification of the family Erythrobacteraceae.</title>
        <authorList>
            <person name="Xu L."/>
        </authorList>
    </citation>
    <scope>NUCLEOTIDE SEQUENCE [LARGE SCALE GENOMIC DNA]</scope>
    <source>
        <strain evidence="6 7">KCTC 52259</strain>
    </source>
</reference>
<dbReference type="SUPFAM" id="SSF52413">
    <property type="entry name" value="UDP-glucose/GDP-mannose dehydrogenase C-terminal domain"/>
    <property type="match status" value="1"/>
</dbReference>
<dbReference type="EMBL" id="WTYU01000001">
    <property type="protein sequence ID" value="MXP13329.1"/>
    <property type="molecule type" value="Genomic_DNA"/>
</dbReference>
<gene>
    <name evidence="6" type="primary">tviB</name>
    <name evidence="6" type="ORF">GRI44_00960</name>
</gene>
<dbReference type="SMART" id="SM00984">
    <property type="entry name" value="UDPG_MGDP_dh_C"/>
    <property type="match status" value="1"/>
</dbReference>
<evidence type="ECO:0000313" key="7">
    <source>
        <dbReference type="Proteomes" id="UP000473531"/>
    </source>
</evidence>
<dbReference type="InterPro" id="IPR017476">
    <property type="entry name" value="UDP-Glc/GDP-Man"/>
</dbReference>
<keyword evidence="3" id="KW-0520">NAD</keyword>
<dbReference type="InterPro" id="IPR036220">
    <property type="entry name" value="UDP-Glc/GDP-Man_DH_C_sf"/>
</dbReference>
<dbReference type="InterPro" id="IPR008927">
    <property type="entry name" value="6-PGluconate_DH-like_C_sf"/>
</dbReference>
<dbReference type="NCBIfam" id="TIGR03026">
    <property type="entry name" value="NDP-sugDHase"/>
    <property type="match status" value="1"/>
</dbReference>
<dbReference type="InterPro" id="IPR036291">
    <property type="entry name" value="NAD(P)-bd_dom_sf"/>
</dbReference>
<dbReference type="PIRSF" id="PIRSF000124">
    <property type="entry name" value="UDPglc_GDPman_dh"/>
    <property type="match status" value="1"/>
</dbReference>
<dbReference type="PIRSF" id="PIRSF500136">
    <property type="entry name" value="UDP_ManNAc_DH"/>
    <property type="match status" value="1"/>
</dbReference>
<dbReference type="Gene3D" id="3.40.50.720">
    <property type="entry name" value="NAD(P)-binding Rossmann-like Domain"/>
    <property type="match status" value="2"/>
</dbReference>
<organism evidence="6 7">
    <name type="scientific">Allopontixanthobacter confluentis</name>
    <dbReference type="NCBI Taxonomy" id="1849021"/>
    <lineage>
        <taxon>Bacteria</taxon>
        <taxon>Pseudomonadati</taxon>
        <taxon>Pseudomonadota</taxon>
        <taxon>Alphaproteobacteria</taxon>
        <taxon>Sphingomonadales</taxon>
        <taxon>Erythrobacteraceae</taxon>
        <taxon>Allopontixanthobacter</taxon>
    </lineage>
</organism>
<evidence type="ECO:0000259" key="5">
    <source>
        <dbReference type="SMART" id="SM00984"/>
    </source>
</evidence>
<dbReference type="PANTHER" id="PTHR43491">
    <property type="entry name" value="UDP-N-ACETYL-D-MANNOSAMINE DEHYDROGENASE"/>
    <property type="match status" value="1"/>
</dbReference>
<dbReference type="GO" id="GO:0051287">
    <property type="term" value="F:NAD binding"/>
    <property type="evidence" value="ECO:0007669"/>
    <property type="project" value="InterPro"/>
</dbReference>